<evidence type="ECO:0000313" key="2">
    <source>
        <dbReference type="Proteomes" id="UP001501844"/>
    </source>
</evidence>
<protein>
    <recommendedName>
        <fullName evidence="3">DoxX family protein</fullName>
    </recommendedName>
</protein>
<dbReference type="EMBL" id="BAABGX010000001">
    <property type="protein sequence ID" value="GAA4299183.1"/>
    <property type="molecule type" value="Genomic_DNA"/>
</dbReference>
<dbReference type="Proteomes" id="UP001501844">
    <property type="component" value="Unassembled WGS sequence"/>
</dbReference>
<reference evidence="2" key="1">
    <citation type="journal article" date="2019" name="Int. J. Syst. Evol. Microbiol.">
        <title>The Global Catalogue of Microorganisms (GCM) 10K type strain sequencing project: providing services to taxonomists for standard genome sequencing and annotation.</title>
        <authorList>
            <consortium name="The Broad Institute Genomics Platform"/>
            <consortium name="The Broad Institute Genome Sequencing Center for Infectious Disease"/>
            <person name="Wu L."/>
            <person name="Ma J."/>
        </authorList>
    </citation>
    <scope>NUCLEOTIDE SEQUENCE [LARGE SCALE GENOMIC DNA]</scope>
    <source>
        <strain evidence="2">JCM 17917</strain>
    </source>
</reference>
<evidence type="ECO:0000313" key="1">
    <source>
        <dbReference type="EMBL" id="GAA4299183.1"/>
    </source>
</evidence>
<name>A0ABP8FAP8_9BACT</name>
<accession>A0ABP8FAP8</accession>
<evidence type="ECO:0008006" key="3">
    <source>
        <dbReference type="Google" id="ProtNLM"/>
    </source>
</evidence>
<comment type="caution">
    <text evidence="1">The sequence shown here is derived from an EMBL/GenBank/DDBJ whole genome shotgun (WGS) entry which is preliminary data.</text>
</comment>
<keyword evidence="2" id="KW-1185">Reference proteome</keyword>
<proteinExistence type="predicted"/>
<gene>
    <name evidence="1" type="ORF">GCM10023183_08130</name>
</gene>
<sequence>MGEVMMALVSTPAFANKGAYWTAGATHVMSLGAFNGGDWARNDNTKVIAFSLLNAVALHHYFIKPNSGSQVFWRNLAGLNVAALATHLADKSITKKKAHKKIS</sequence>
<organism evidence="1 2">
    <name type="scientific">Nibribacter koreensis</name>
    <dbReference type="NCBI Taxonomy" id="1084519"/>
    <lineage>
        <taxon>Bacteria</taxon>
        <taxon>Pseudomonadati</taxon>
        <taxon>Bacteroidota</taxon>
        <taxon>Cytophagia</taxon>
        <taxon>Cytophagales</taxon>
        <taxon>Hymenobacteraceae</taxon>
        <taxon>Nibribacter</taxon>
    </lineage>
</organism>